<dbReference type="GO" id="GO:0009739">
    <property type="term" value="P:response to gibberellin"/>
    <property type="evidence" value="ECO:0007669"/>
    <property type="project" value="TreeGrafter"/>
</dbReference>
<dbReference type="InterPro" id="IPR001878">
    <property type="entry name" value="Znf_CCHC"/>
</dbReference>
<dbReference type="PANTHER" id="PTHR44191:SF45">
    <property type="entry name" value="TRANSCRIPTION FACTOR MYB1R1-LIKE"/>
    <property type="match status" value="1"/>
</dbReference>
<evidence type="ECO:0000256" key="7">
    <source>
        <dbReference type="SAM" id="MobiDB-lite"/>
    </source>
</evidence>
<dbReference type="GO" id="GO:0005634">
    <property type="term" value="C:nucleus"/>
    <property type="evidence" value="ECO:0007669"/>
    <property type="project" value="UniProtKB-SubCell"/>
</dbReference>
<gene>
    <name evidence="12" type="ORF">RJ641_016359</name>
</gene>
<dbReference type="Proteomes" id="UP001370490">
    <property type="component" value="Unassembled WGS sequence"/>
</dbReference>
<dbReference type="GO" id="GO:0003677">
    <property type="term" value="F:DNA binding"/>
    <property type="evidence" value="ECO:0007669"/>
    <property type="project" value="UniProtKB-KW"/>
</dbReference>
<sequence length="274" mass="30580">MVMESERKCSHCGNNGHNSRTCNGEAFKLFGVKIPVERCTEREDDWMKKSYSMGNYQSRTLDSHHSAHDSGLSDGPVHTRKRKAAHKRKKGISWTEEEHRLFLEGLEKLGKGDWKGISKKFVTTKTPTQVASHAQKYFLRRQVTSSPSSSLSYTIKKRRPSLFDMPYKESTQDQSPKGIVVPLPEMVPFAGMTSLGQGQQFAVFKAPQTQNYGNFANYALNINSPQFLTGTPRTYSPAKSYSLMNRQATEGGAAAANTSSISSSQDFLELRLGP</sequence>
<comment type="caution">
    <text evidence="12">The sequence shown here is derived from an EMBL/GenBank/DDBJ whole genome shotgun (WGS) entry which is preliminary data.</text>
</comment>
<evidence type="ECO:0000256" key="5">
    <source>
        <dbReference type="ARBA" id="ARBA00023242"/>
    </source>
</evidence>
<dbReference type="PROSITE" id="PS50090">
    <property type="entry name" value="MYB_LIKE"/>
    <property type="match status" value="1"/>
</dbReference>
<dbReference type="Gene3D" id="1.10.10.60">
    <property type="entry name" value="Homeodomain-like"/>
    <property type="match status" value="1"/>
</dbReference>
<dbReference type="FunFam" id="1.10.10.60:FF:000009">
    <property type="entry name" value="transcription factor MYB1R1"/>
    <property type="match status" value="1"/>
</dbReference>
<feature type="region of interest" description="Disordered" evidence="7">
    <location>
        <begin position="59"/>
        <end position="91"/>
    </location>
</feature>
<dbReference type="SUPFAM" id="SSF46689">
    <property type="entry name" value="Homeodomain-like"/>
    <property type="match status" value="1"/>
</dbReference>
<keyword evidence="4" id="KW-0804">Transcription</keyword>
<comment type="subcellular location">
    <subcellularLocation>
        <location evidence="1">Nucleus</location>
    </subcellularLocation>
</comment>
<keyword evidence="6" id="KW-0479">Metal-binding</keyword>
<evidence type="ECO:0000256" key="6">
    <source>
        <dbReference type="PROSITE-ProRule" id="PRU00047"/>
    </source>
</evidence>
<dbReference type="CDD" id="cd00167">
    <property type="entry name" value="SANT"/>
    <property type="match status" value="1"/>
</dbReference>
<proteinExistence type="predicted"/>
<dbReference type="Pfam" id="PF00249">
    <property type="entry name" value="Myb_DNA-binding"/>
    <property type="match status" value="1"/>
</dbReference>
<dbReference type="PROSITE" id="PS51294">
    <property type="entry name" value="HTH_MYB"/>
    <property type="match status" value="1"/>
</dbReference>
<dbReference type="PANTHER" id="PTHR44191">
    <property type="entry name" value="TRANSCRIPTION FACTOR KUA1"/>
    <property type="match status" value="1"/>
</dbReference>
<evidence type="ECO:0000259" key="11">
    <source>
        <dbReference type="PROSITE" id="PS51294"/>
    </source>
</evidence>
<evidence type="ECO:0000313" key="12">
    <source>
        <dbReference type="EMBL" id="KAK6917937.1"/>
    </source>
</evidence>
<dbReference type="AlphaFoldDB" id="A0AAN8UYU6"/>
<dbReference type="EMBL" id="JBAMMX010000022">
    <property type="protein sequence ID" value="KAK6917937.1"/>
    <property type="molecule type" value="Genomic_DNA"/>
</dbReference>
<accession>A0AAN8UYU6</accession>
<dbReference type="InterPro" id="IPR009057">
    <property type="entry name" value="Homeodomain-like_sf"/>
</dbReference>
<dbReference type="PROSITE" id="PS51293">
    <property type="entry name" value="SANT"/>
    <property type="match status" value="1"/>
</dbReference>
<feature type="domain" description="CCHC-type" evidence="9">
    <location>
        <begin position="7"/>
        <end position="22"/>
    </location>
</feature>
<dbReference type="NCBIfam" id="TIGR01557">
    <property type="entry name" value="myb_SHAQKYF"/>
    <property type="match status" value="1"/>
</dbReference>
<evidence type="ECO:0000259" key="8">
    <source>
        <dbReference type="PROSITE" id="PS50090"/>
    </source>
</evidence>
<keyword evidence="6" id="KW-0862">Zinc</keyword>
<keyword evidence="13" id="KW-1185">Reference proteome</keyword>
<dbReference type="PROSITE" id="PS50158">
    <property type="entry name" value="ZF_CCHC"/>
    <property type="match status" value="1"/>
</dbReference>
<name>A0AAN8UYU6_9MAGN</name>
<feature type="domain" description="HTH myb-type" evidence="11">
    <location>
        <begin position="86"/>
        <end position="142"/>
    </location>
</feature>
<evidence type="ECO:0000313" key="13">
    <source>
        <dbReference type="Proteomes" id="UP001370490"/>
    </source>
</evidence>
<dbReference type="GO" id="GO:0009723">
    <property type="term" value="P:response to ethylene"/>
    <property type="evidence" value="ECO:0007669"/>
    <property type="project" value="TreeGrafter"/>
</dbReference>
<dbReference type="InterPro" id="IPR017930">
    <property type="entry name" value="Myb_dom"/>
</dbReference>
<feature type="domain" description="Myb-like" evidence="8">
    <location>
        <begin position="86"/>
        <end position="138"/>
    </location>
</feature>
<dbReference type="SMART" id="SM00717">
    <property type="entry name" value="SANT"/>
    <property type="match status" value="1"/>
</dbReference>
<evidence type="ECO:0000256" key="2">
    <source>
        <dbReference type="ARBA" id="ARBA00023015"/>
    </source>
</evidence>
<keyword evidence="3" id="KW-0238">DNA-binding</keyword>
<dbReference type="InterPro" id="IPR006447">
    <property type="entry name" value="Myb_dom_plants"/>
</dbReference>
<dbReference type="GO" id="GO:0008270">
    <property type="term" value="F:zinc ion binding"/>
    <property type="evidence" value="ECO:0007669"/>
    <property type="project" value="UniProtKB-KW"/>
</dbReference>
<dbReference type="GO" id="GO:0006355">
    <property type="term" value="P:regulation of DNA-templated transcription"/>
    <property type="evidence" value="ECO:0007669"/>
    <property type="project" value="UniProtKB-ARBA"/>
</dbReference>
<organism evidence="12 13">
    <name type="scientific">Dillenia turbinata</name>
    <dbReference type="NCBI Taxonomy" id="194707"/>
    <lineage>
        <taxon>Eukaryota</taxon>
        <taxon>Viridiplantae</taxon>
        <taxon>Streptophyta</taxon>
        <taxon>Embryophyta</taxon>
        <taxon>Tracheophyta</taxon>
        <taxon>Spermatophyta</taxon>
        <taxon>Magnoliopsida</taxon>
        <taxon>eudicotyledons</taxon>
        <taxon>Gunneridae</taxon>
        <taxon>Pentapetalae</taxon>
        <taxon>Dilleniales</taxon>
        <taxon>Dilleniaceae</taxon>
        <taxon>Dillenia</taxon>
    </lineage>
</organism>
<keyword evidence="5" id="KW-0539">Nucleus</keyword>
<reference evidence="12 13" key="1">
    <citation type="submission" date="2023-12" db="EMBL/GenBank/DDBJ databases">
        <title>A high-quality genome assembly for Dillenia turbinata (Dilleniales).</title>
        <authorList>
            <person name="Chanderbali A."/>
        </authorList>
    </citation>
    <scope>NUCLEOTIDE SEQUENCE [LARGE SCALE GENOMIC DNA]</scope>
    <source>
        <strain evidence="12">LSX21</strain>
        <tissue evidence="12">Leaf</tissue>
    </source>
</reference>
<feature type="compositionally biased region" description="Basic residues" evidence="7">
    <location>
        <begin position="78"/>
        <end position="91"/>
    </location>
</feature>
<protein>
    <submittedName>
        <fullName evidence="12">SANT/Myb domain</fullName>
    </submittedName>
</protein>
<keyword evidence="2" id="KW-0805">Transcription regulation</keyword>
<evidence type="ECO:0000259" key="9">
    <source>
        <dbReference type="PROSITE" id="PS50158"/>
    </source>
</evidence>
<dbReference type="InterPro" id="IPR001005">
    <property type="entry name" value="SANT/Myb"/>
</dbReference>
<evidence type="ECO:0000256" key="1">
    <source>
        <dbReference type="ARBA" id="ARBA00004123"/>
    </source>
</evidence>
<evidence type="ECO:0000256" key="4">
    <source>
        <dbReference type="ARBA" id="ARBA00023163"/>
    </source>
</evidence>
<feature type="domain" description="SANT" evidence="10">
    <location>
        <begin position="94"/>
        <end position="142"/>
    </location>
</feature>
<dbReference type="InterPro" id="IPR017884">
    <property type="entry name" value="SANT_dom"/>
</dbReference>
<keyword evidence="6" id="KW-0863">Zinc-finger</keyword>
<evidence type="ECO:0000259" key="10">
    <source>
        <dbReference type="PROSITE" id="PS51293"/>
    </source>
</evidence>
<evidence type="ECO:0000256" key="3">
    <source>
        <dbReference type="ARBA" id="ARBA00023125"/>
    </source>
</evidence>
<dbReference type="InterPro" id="IPR052245">
    <property type="entry name" value="Plant_Stress_Dev_TF"/>
</dbReference>